<evidence type="ECO:0000313" key="4">
    <source>
        <dbReference type="Proteomes" id="UP000245926"/>
    </source>
</evidence>
<dbReference type="SMART" id="SM00421">
    <property type="entry name" value="HTH_LUXR"/>
    <property type="match status" value="1"/>
</dbReference>
<organism evidence="3 4">
    <name type="scientific">Methylobacterium durans</name>
    <dbReference type="NCBI Taxonomy" id="2202825"/>
    <lineage>
        <taxon>Bacteria</taxon>
        <taxon>Pseudomonadati</taxon>
        <taxon>Pseudomonadota</taxon>
        <taxon>Alphaproteobacteria</taxon>
        <taxon>Hyphomicrobiales</taxon>
        <taxon>Methylobacteriaceae</taxon>
        <taxon>Methylobacterium</taxon>
    </lineage>
</organism>
<dbReference type="AlphaFoldDB" id="A0A2U8WAU2"/>
<dbReference type="InterPro" id="IPR016032">
    <property type="entry name" value="Sig_transdc_resp-reg_C-effctor"/>
</dbReference>
<protein>
    <recommendedName>
        <fullName evidence="2">HTH luxR-type domain-containing protein</fullName>
    </recommendedName>
</protein>
<dbReference type="SUPFAM" id="SSF46894">
    <property type="entry name" value="C-terminal effector domain of the bipartite response regulators"/>
    <property type="match status" value="1"/>
</dbReference>
<name>A0A2U8WAU2_9HYPH</name>
<proteinExistence type="predicted"/>
<dbReference type="PROSITE" id="PS50043">
    <property type="entry name" value="HTH_LUXR_2"/>
    <property type="match status" value="1"/>
</dbReference>
<dbReference type="CDD" id="cd06170">
    <property type="entry name" value="LuxR_C_like"/>
    <property type="match status" value="1"/>
</dbReference>
<evidence type="ECO:0000259" key="2">
    <source>
        <dbReference type="PROSITE" id="PS50043"/>
    </source>
</evidence>
<dbReference type="InterPro" id="IPR036388">
    <property type="entry name" value="WH-like_DNA-bd_sf"/>
</dbReference>
<dbReference type="GO" id="GO:0003677">
    <property type="term" value="F:DNA binding"/>
    <property type="evidence" value="ECO:0007669"/>
    <property type="project" value="UniProtKB-KW"/>
</dbReference>
<sequence>MSNTFSFLRGSQVLNTIVPTVVVTANSLVHEGLKSYLSASRFQVVVPRSEQTEETANEPSLIILVATDLLHIKNFSIKSFSNNETKLVLLCNDELVKFLPKDIVRSANGILDSEIDGKTLILALDLLMNGISVHSSKIMELLIGQCYHMDGPIYVKHEAVGEGVSSGFSAQPQSEARPLSPAEIRVLKCLAEGSSNKVIAIRYCLSEATVKIHVKNILRKVNAGNRTQAAIWARENGVHFS</sequence>
<dbReference type="InterPro" id="IPR039420">
    <property type="entry name" value="WalR-like"/>
</dbReference>
<dbReference type="EMBL" id="CP029550">
    <property type="protein sequence ID" value="AWN42701.1"/>
    <property type="molecule type" value="Genomic_DNA"/>
</dbReference>
<dbReference type="Gene3D" id="1.10.10.10">
    <property type="entry name" value="Winged helix-like DNA-binding domain superfamily/Winged helix DNA-binding domain"/>
    <property type="match status" value="1"/>
</dbReference>
<dbReference type="Pfam" id="PF00196">
    <property type="entry name" value="GerE"/>
    <property type="match status" value="1"/>
</dbReference>
<reference evidence="4" key="1">
    <citation type="submission" date="2018-05" db="EMBL/GenBank/DDBJ databases">
        <title>Complete Genome Sequence of Methylobacterium sp. 17SD2-17.</title>
        <authorList>
            <person name="Srinivasan S."/>
        </authorList>
    </citation>
    <scope>NUCLEOTIDE SEQUENCE [LARGE SCALE GENOMIC DNA]</scope>
    <source>
        <strain evidence="4">17SD2-17</strain>
    </source>
</reference>
<dbReference type="PANTHER" id="PTHR43214:SF42">
    <property type="entry name" value="TRANSCRIPTIONAL REGULATORY PROTEIN DESR"/>
    <property type="match status" value="1"/>
</dbReference>
<dbReference type="OrthoDB" id="7826527at2"/>
<dbReference type="Proteomes" id="UP000245926">
    <property type="component" value="Chromosome"/>
</dbReference>
<keyword evidence="1" id="KW-0238">DNA-binding</keyword>
<dbReference type="KEGG" id="mets:DK389_22085"/>
<accession>A0A2U8WAU2</accession>
<dbReference type="PRINTS" id="PR00038">
    <property type="entry name" value="HTHLUXR"/>
</dbReference>
<dbReference type="InterPro" id="IPR000792">
    <property type="entry name" value="Tscrpt_reg_LuxR_C"/>
</dbReference>
<dbReference type="GO" id="GO:0006355">
    <property type="term" value="P:regulation of DNA-templated transcription"/>
    <property type="evidence" value="ECO:0007669"/>
    <property type="project" value="InterPro"/>
</dbReference>
<gene>
    <name evidence="3" type="ORF">DK389_22085</name>
</gene>
<keyword evidence="4" id="KW-1185">Reference proteome</keyword>
<evidence type="ECO:0000256" key="1">
    <source>
        <dbReference type="ARBA" id="ARBA00023125"/>
    </source>
</evidence>
<dbReference type="PROSITE" id="PS00622">
    <property type="entry name" value="HTH_LUXR_1"/>
    <property type="match status" value="1"/>
</dbReference>
<evidence type="ECO:0000313" key="3">
    <source>
        <dbReference type="EMBL" id="AWN42701.1"/>
    </source>
</evidence>
<feature type="domain" description="HTH luxR-type" evidence="2">
    <location>
        <begin position="172"/>
        <end position="237"/>
    </location>
</feature>
<dbReference type="PANTHER" id="PTHR43214">
    <property type="entry name" value="TWO-COMPONENT RESPONSE REGULATOR"/>
    <property type="match status" value="1"/>
</dbReference>